<organism evidence="16 17">
    <name type="scientific">Alginatibacterium sediminis</name>
    <dbReference type="NCBI Taxonomy" id="2164068"/>
    <lineage>
        <taxon>Bacteria</taxon>
        <taxon>Pseudomonadati</taxon>
        <taxon>Pseudomonadota</taxon>
        <taxon>Gammaproteobacteria</taxon>
        <taxon>Alteromonadales</taxon>
        <taxon>Alteromonadaceae</taxon>
        <taxon>Alginatibacterium</taxon>
    </lineage>
</organism>
<accession>A0A420EL86</accession>
<evidence type="ECO:0000256" key="9">
    <source>
        <dbReference type="ARBA" id="ARBA00022989"/>
    </source>
</evidence>
<feature type="transmembrane region" description="Helical" evidence="13">
    <location>
        <begin position="189"/>
        <end position="208"/>
    </location>
</feature>
<evidence type="ECO:0000313" key="16">
    <source>
        <dbReference type="EMBL" id="RKF21501.1"/>
    </source>
</evidence>
<dbReference type="InterPro" id="IPR040690">
    <property type="entry name" value="FtsX_ECD"/>
</dbReference>
<evidence type="ECO:0000259" key="14">
    <source>
        <dbReference type="Pfam" id="PF02687"/>
    </source>
</evidence>
<dbReference type="Pfam" id="PF02687">
    <property type="entry name" value="FtsX"/>
    <property type="match status" value="1"/>
</dbReference>
<dbReference type="GO" id="GO:0032153">
    <property type="term" value="C:cell division site"/>
    <property type="evidence" value="ECO:0007669"/>
    <property type="project" value="TreeGrafter"/>
</dbReference>
<evidence type="ECO:0000256" key="5">
    <source>
        <dbReference type="ARBA" id="ARBA00022475"/>
    </source>
</evidence>
<keyword evidence="8 13" id="KW-0812">Transmembrane</keyword>
<dbReference type="EMBL" id="RAQO01000002">
    <property type="protein sequence ID" value="RKF21501.1"/>
    <property type="molecule type" value="Genomic_DNA"/>
</dbReference>
<evidence type="ECO:0000256" key="12">
    <source>
        <dbReference type="PIRNR" id="PIRNR003097"/>
    </source>
</evidence>
<comment type="caution">
    <text evidence="16">The sequence shown here is derived from an EMBL/GenBank/DDBJ whole genome shotgun (WGS) entry which is preliminary data.</text>
</comment>
<dbReference type="PIRSF" id="PIRSF003097">
    <property type="entry name" value="FtsX"/>
    <property type="match status" value="1"/>
</dbReference>
<evidence type="ECO:0000256" key="3">
    <source>
        <dbReference type="ARBA" id="ARBA00011160"/>
    </source>
</evidence>
<keyword evidence="11 12" id="KW-0131">Cell cycle</keyword>
<dbReference type="InterPro" id="IPR047590">
    <property type="entry name" value="FtsX_proteobact-type"/>
</dbReference>
<dbReference type="InterPro" id="IPR003838">
    <property type="entry name" value="ABC3_permease_C"/>
</dbReference>
<keyword evidence="7 12" id="KW-0132">Cell division</keyword>
<name>A0A420EL86_9ALTE</name>
<comment type="subunit">
    <text evidence="3">Forms a membrane-associated complex with FtsE.</text>
</comment>
<feature type="domain" description="ABC3 transporter permease C-terminal" evidence="14">
    <location>
        <begin position="191"/>
        <end position="308"/>
    </location>
</feature>
<keyword evidence="9 13" id="KW-1133">Transmembrane helix</keyword>
<dbReference type="PANTHER" id="PTHR47755:SF1">
    <property type="entry name" value="CELL DIVISION PROTEIN FTSX"/>
    <property type="match status" value="1"/>
</dbReference>
<comment type="subcellular location">
    <subcellularLocation>
        <location evidence="1">Cell inner membrane</location>
        <topology evidence="1">Multi-pass membrane protein</topology>
    </subcellularLocation>
</comment>
<keyword evidence="10 12" id="KW-0472">Membrane</keyword>
<evidence type="ECO:0000256" key="10">
    <source>
        <dbReference type="ARBA" id="ARBA00023136"/>
    </source>
</evidence>
<dbReference type="PANTHER" id="PTHR47755">
    <property type="entry name" value="CELL DIVISION PROTEIN FTSX"/>
    <property type="match status" value="1"/>
</dbReference>
<evidence type="ECO:0000259" key="15">
    <source>
        <dbReference type="Pfam" id="PF18075"/>
    </source>
</evidence>
<protein>
    <recommendedName>
        <fullName evidence="4 12">Cell division protein FtsX</fullName>
    </recommendedName>
</protein>
<evidence type="ECO:0000256" key="2">
    <source>
        <dbReference type="ARBA" id="ARBA00007379"/>
    </source>
</evidence>
<dbReference type="InterPro" id="IPR004513">
    <property type="entry name" value="FtsX"/>
</dbReference>
<dbReference type="Pfam" id="PF18075">
    <property type="entry name" value="FtsX_ECD"/>
    <property type="match status" value="1"/>
</dbReference>
<reference evidence="16 17" key="1">
    <citation type="submission" date="2018-09" db="EMBL/GenBank/DDBJ databases">
        <authorList>
            <person name="Wang Z."/>
        </authorList>
    </citation>
    <scope>NUCLEOTIDE SEQUENCE [LARGE SCALE GENOMIC DNA]</scope>
    <source>
        <strain evidence="16 17">ALS 81</strain>
    </source>
</reference>
<feature type="transmembrane region" description="Helical" evidence="13">
    <location>
        <begin position="241"/>
        <end position="266"/>
    </location>
</feature>
<evidence type="ECO:0000256" key="1">
    <source>
        <dbReference type="ARBA" id="ARBA00004429"/>
    </source>
</evidence>
<dbReference type="RefSeq" id="WP_120353304.1">
    <property type="nucleotide sequence ID" value="NZ_RAQO01000002.1"/>
</dbReference>
<comment type="similarity">
    <text evidence="2 12">Belongs to the ABC-4 integral membrane protein family. FtsX subfamily.</text>
</comment>
<dbReference type="Proteomes" id="UP000286482">
    <property type="component" value="Unassembled WGS sequence"/>
</dbReference>
<evidence type="ECO:0000256" key="6">
    <source>
        <dbReference type="ARBA" id="ARBA00022519"/>
    </source>
</evidence>
<dbReference type="GO" id="GO:0005886">
    <property type="term" value="C:plasma membrane"/>
    <property type="evidence" value="ECO:0007669"/>
    <property type="project" value="UniProtKB-SubCell"/>
</dbReference>
<dbReference type="NCBIfam" id="TIGR00439">
    <property type="entry name" value="FtsX_Gneg"/>
    <property type="match status" value="1"/>
</dbReference>
<comment type="function">
    <text evidence="12">Part of the ABC transporter FtsEX involved in cellular division.</text>
</comment>
<proteinExistence type="inferred from homology"/>
<gene>
    <name evidence="16" type="primary">ftsX</name>
    <name evidence="16" type="ORF">DBZ36_02295</name>
</gene>
<keyword evidence="5 12" id="KW-1003">Cell membrane</keyword>
<evidence type="ECO:0000256" key="8">
    <source>
        <dbReference type="ARBA" id="ARBA00022692"/>
    </source>
</evidence>
<feature type="domain" description="FtsX extracellular" evidence="15">
    <location>
        <begin position="74"/>
        <end position="166"/>
    </location>
</feature>
<evidence type="ECO:0000313" key="17">
    <source>
        <dbReference type="Proteomes" id="UP000286482"/>
    </source>
</evidence>
<evidence type="ECO:0000256" key="7">
    <source>
        <dbReference type="ARBA" id="ARBA00022618"/>
    </source>
</evidence>
<evidence type="ECO:0000256" key="4">
    <source>
        <dbReference type="ARBA" id="ARBA00021907"/>
    </source>
</evidence>
<evidence type="ECO:0000256" key="11">
    <source>
        <dbReference type="ARBA" id="ARBA00023306"/>
    </source>
</evidence>
<dbReference type="Gene3D" id="3.30.70.3040">
    <property type="match status" value="1"/>
</dbReference>
<keyword evidence="6 12" id="KW-0997">Cell inner membrane</keyword>
<dbReference type="OrthoDB" id="9813411at2"/>
<keyword evidence="17" id="KW-1185">Reference proteome</keyword>
<dbReference type="GO" id="GO:0051301">
    <property type="term" value="P:cell division"/>
    <property type="evidence" value="ECO:0007669"/>
    <property type="project" value="UniProtKB-KW"/>
</dbReference>
<dbReference type="AlphaFoldDB" id="A0A420EL86"/>
<evidence type="ECO:0000256" key="13">
    <source>
        <dbReference type="SAM" id="Phobius"/>
    </source>
</evidence>
<feature type="transmembrane region" description="Helical" evidence="13">
    <location>
        <begin position="287"/>
        <end position="306"/>
    </location>
</feature>
<sequence>MASVHRVSFTQRFKMYWVRHLQQALASLGELWRTPLSSMLSIAVIGVCLSMPAALQLAYKNVQRLTDSIQSNSQISLYLQQSVTEKEAKAWQLELSSEGGVADTQFVHRDQGLDQLQQRAGFGSVLSLLEDNPLPHVIVVQLASSWQSADKAEQLLSQLAQAPWVEQAKLDLEWLERLDALRAMFSQSALFLIVLLVAAVVLIISNTLRLNILSRRDEIEVMKLLGASSRFIQRPFLYTGFWIGLTGGLLAWVLCNLMLFWCEYALSQLGLAFGQQLTLLGQSAQEFLLLMISALGVSLLASWWSVRRNIRLIEPK</sequence>